<dbReference type="InterPro" id="IPR005759">
    <property type="entry name" value="Nth"/>
</dbReference>
<evidence type="ECO:0000256" key="1">
    <source>
        <dbReference type="ARBA" id="ARBA00001966"/>
    </source>
</evidence>
<accession>A0AAW2H6A9</accession>
<dbReference type="SUPFAM" id="SSF48150">
    <property type="entry name" value="DNA-glycosylase"/>
    <property type="match status" value="1"/>
</dbReference>
<dbReference type="Gene3D" id="1.10.340.30">
    <property type="entry name" value="Hypothetical protein, domain 2"/>
    <property type="match status" value="1"/>
</dbReference>
<dbReference type="InterPro" id="IPR004036">
    <property type="entry name" value="Endonuclease-III-like_CS2"/>
</dbReference>
<dbReference type="InterPro" id="IPR011257">
    <property type="entry name" value="DNA_glycosylase"/>
</dbReference>
<keyword evidence="9" id="KW-0238">DNA-binding</keyword>
<keyword evidence="12" id="KW-0326">Glycosidase</keyword>
<evidence type="ECO:0000256" key="10">
    <source>
        <dbReference type="ARBA" id="ARBA00023204"/>
    </source>
</evidence>
<evidence type="ECO:0000256" key="11">
    <source>
        <dbReference type="ARBA" id="ARBA00023239"/>
    </source>
</evidence>
<feature type="domain" description="Helix-hairpin-helix DNA-binding motif class 1" evidence="13">
    <location>
        <begin position="109"/>
        <end position="128"/>
    </location>
</feature>
<dbReference type="SMART" id="SM00478">
    <property type="entry name" value="ENDO3c"/>
    <property type="match status" value="1"/>
</dbReference>
<reference evidence="15" key="1">
    <citation type="journal article" date="2024" name="Gigascience">
        <title>Chromosome-level genome of the poultry shaft louse Menopon gallinae provides insight into the host-switching and adaptive evolution of parasitic lice.</title>
        <authorList>
            <person name="Xu Y."/>
            <person name="Ma L."/>
            <person name="Liu S."/>
            <person name="Liang Y."/>
            <person name="Liu Q."/>
            <person name="He Z."/>
            <person name="Tian L."/>
            <person name="Duan Y."/>
            <person name="Cai W."/>
            <person name="Li H."/>
            <person name="Song F."/>
        </authorList>
    </citation>
    <scope>NUCLEOTIDE SEQUENCE</scope>
    <source>
        <strain evidence="15">Cailab_2023a</strain>
    </source>
</reference>
<gene>
    <name evidence="15" type="ORF">PYX00_011140</name>
</gene>
<feature type="domain" description="HhH-GPD" evidence="14">
    <location>
        <begin position="38"/>
        <end position="185"/>
    </location>
</feature>
<evidence type="ECO:0000256" key="5">
    <source>
        <dbReference type="ARBA" id="ARBA00022763"/>
    </source>
</evidence>
<keyword evidence="4" id="KW-0479">Metal-binding</keyword>
<keyword evidence="6" id="KW-0378">Hydrolase</keyword>
<sequence length="211" mass="23771">MNKSTIDKIFSILLKLTPNPKTELNYSNNFTLLVAVVLSAQATDISVNKATKELFTIIKTPQDIINLGEEKLKTYIKTIGLYNAKAKNIIELSKQLIQHHNNTVPNTLEQLVKLPGVGRKTANVILNVAFNKPTIAVDTHVFRVSNRIGLSNATTPLNTELQLLKNVPQKYIFLAHHLLILHGRYICKAKNPLCNKCPIKTYCKFYNLNNH</sequence>
<organism evidence="15">
    <name type="scientific">Menopon gallinae</name>
    <name type="common">poultry shaft louse</name>
    <dbReference type="NCBI Taxonomy" id="328185"/>
    <lineage>
        <taxon>Eukaryota</taxon>
        <taxon>Metazoa</taxon>
        <taxon>Ecdysozoa</taxon>
        <taxon>Arthropoda</taxon>
        <taxon>Hexapoda</taxon>
        <taxon>Insecta</taxon>
        <taxon>Pterygota</taxon>
        <taxon>Neoptera</taxon>
        <taxon>Paraneoptera</taxon>
        <taxon>Psocodea</taxon>
        <taxon>Troctomorpha</taxon>
        <taxon>Phthiraptera</taxon>
        <taxon>Amblycera</taxon>
        <taxon>Menoponidae</taxon>
        <taxon>Menopon</taxon>
    </lineage>
</organism>
<dbReference type="FunFam" id="1.10.1670.10:FF:000001">
    <property type="entry name" value="Endonuclease III"/>
    <property type="match status" value="1"/>
</dbReference>
<dbReference type="SMART" id="SM00278">
    <property type="entry name" value="HhH1"/>
    <property type="match status" value="1"/>
</dbReference>
<dbReference type="PIRSF" id="PIRSF001435">
    <property type="entry name" value="Nth"/>
    <property type="match status" value="1"/>
</dbReference>
<dbReference type="InterPro" id="IPR000445">
    <property type="entry name" value="HhH_motif"/>
</dbReference>
<dbReference type="NCBIfam" id="TIGR01083">
    <property type="entry name" value="nth"/>
    <property type="match status" value="1"/>
</dbReference>
<evidence type="ECO:0000256" key="7">
    <source>
        <dbReference type="ARBA" id="ARBA00023004"/>
    </source>
</evidence>
<evidence type="ECO:0000313" key="15">
    <source>
        <dbReference type="EMBL" id="KAL0263839.1"/>
    </source>
</evidence>
<evidence type="ECO:0008006" key="16">
    <source>
        <dbReference type="Google" id="ProtNLM"/>
    </source>
</evidence>
<dbReference type="GO" id="GO:0000703">
    <property type="term" value="F:oxidized pyrimidine nucleobase lesion DNA N-glycosylase activity"/>
    <property type="evidence" value="ECO:0007669"/>
    <property type="project" value="UniProtKB-ARBA"/>
</dbReference>
<dbReference type="Gene3D" id="1.10.1670.10">
    <property type="entry name" value="Helix-hairpin-Helix base-excision DNA repair enzymes (C-terminal)"/>
    <property type="match status" value="1"/>
</dbReference>
<dbReference type="PROSITE" id="PS01155">
    <property type="entry name" value="ENDONUCLEASE_III_2"/>
    <property type="match status" value="1"/>
</dbReference>
<dbReference type="GO" id="GO:0003906">
    <property type="term" value="F:DNA-(apurinic or apyrimidinic site) endonuclease activity"/>
    <property type="evidence" value="ECO:0007669"/>
    <property type="project" value="InterPro"/>
</dbReference>
<keyword evidence="10" id="KW-0234">DNA repair</keyword>
<dbReference type="FunFam" id="1.10.340.30:FF:000001">
    <property type="entry name" value="Endonuclease III"/>
    <property type="match status" value="1"/>
</dbReference>
<evidence type="ECO:0000259" key="14">
    <source>
        <dbReference type="SMART" id="SM00478"/>
    </source>
</evidence>
<proteinExistence type="inferred from homology"/>
<comment type="similarity">
    <text evidence="2">Belongs to the Nth/MutY family.</text>
</comment>
<dbReference type="GO" id="GO:0046872">
    <property type="term" value="F:metal ion binding"/>
    <property type="evidence" value="ECO:0007669"/>
    <property type="project" value="UniProtKB-KW"/>
</dbReference>
<name>A0AAW2H6A9_9NEOP</name>
<evidence type="ECO:0000256" key="9">
    <source>
        <dbReference type="ARBA" id="ARBA00023125"/>
    </source>
</evidence>
<dbReference type="AlphaFoldDB" id="A0AAW2H6A9"/>
<dbReference type="InterPro" id="IPR003265">
    <property type="entry name" value="HhH-GPD_domain"/>
</dbReference>
<dbReference type="Pfam" id="PF00730">
    <property type="entry name" value="HhH-GPD"/>
    <property type="match status" value="1"/>
</dbReference>
<dbReference type="PANTHER" id="PTHR10359:SF18">
    <property type="entry name" value="ENDONUCLEASE III"/>
    <property type="match status" value="1"/>
</dbReference>
<dbReference type="HAMAP" id="MF_00942">
    <property type="entry name" value="Nth"/>
    <property type="match status" value="1"/>
</dbReference>
<keyword evidence="5" id="KW-0227">DNA damage</keyword>
<dbReference type="GO" id="GO:0016829">
    <property type="term" value="F:lyase activity"/>
    <property type="evidence" value="ECO:0007669"/>
    <property type="project" value="UniProtKB-KW"/>
</dbReference>
<keyword evidence="7" id="KW-0408">Iron</keyword>
<dbReference type="GO" id="GO:0006285">
    <property type="term" value="P:base-excision repair, AP site formation"/>
    <property type="evidence" value="ECO:0007669"/>
    <property type="project" value="UniProtKB-ARBA"/>
</dbReference>
<dbReference type="InterPro" id="IPR003651">
    <property type="entry name" value="Endonuclease3_FeS-loop_motif"/>
</dbReference>
<dbReference type="InterPro" id="IPR004035">
    <property type="entry name" value="Endouclease-III_FeS-bd_BS"/>
</dbReference>
<dbReference type="SMART" id="SM00525">
    <property type="entry name" value="FES"/>
    <property type="match status" value="1"/>
</dbReference>
<keyword evidence="8" id="KW-0411">Iron-sulfur</keyword>
<evidence type="ECO:0000256" key="6">
    <source>
        <dbReference type="ARBA" id="ARBA00022801"/>
    </source>
</evidence>
<evidence type="ECO:0000259" key="13">
    <source>
        <dbReference type="SMART" id="SM00278"/>
    </source>
</evidence>
<keyword evidence="11" id="KW-0456">Lyase</keyword>
<evidence type="ECO:0000256" key="4">
    <source>
        <dbReference type="ARBA" id="ARBA00022723"/>
    </source>
</evidence>
<dbReference type="PANTHER" id="PTHR10359">
    <property type="entry name" value="A/G-SPECIFIC ADENINE GLYCOSYLASE/ENDONUCLEASE III"/>
    <property type="match status" value="1"/>
</dbReference>
<dbReference type="GO" id="GO:0051539">
    <property type="term" value="F:4 iron, 4 sulfur cluster binding"/>
    <property type="evidence" value="ECO:0007669"/>
    <property type="project" value="UniProtKB-KW"/>
</dbReference>
<comment type="cofactor">
    <cofactor evidence="1">
        <name>[4Fe-4S] cluster</name>
        <dbReference type="ChEBI" id="CHEBI:49883"/>
    </cofactor>
</comment>
<dbReference type="CDD" id="cd00056">
    <property type="entry name" value="ENDO3c"/>
    <property type="match status" value="1"/>
</dbReference>
<dbReference type="EMBL" id="JARGDH010000093">
    <property type="protein sequence ID" value="KAL0263839.1"/>
    <property type="molecule type" value="Genomic_DNA"/>
</dbReference>
<comment type="caution">
    <text evidence="15">The sequence shown here is derived from an EMBL/GenBank/DDBJ whole genome shotgun (WGS) entry which is preliminary data.</text>
</comment>
<evidence type="ECO:0000256" key="2">
    <source>
        <dbReference type="ARBA" id="ARBA00008343"/>
    </source>
</evidence>
<dbReference type="InterPro" id="IPR023170">
    <property type="entry name" value="HhH_base_excis_C"/>
</dbReference>
<evidence type="ECO:0000256" key="8">
    <source>
        <dbReference type="ARBA" id="ARBA00023014"/>
    </source>
</evidence>
<evidence type="ECO:0000256" key="12">
    <source>
        <dbReference type="ARBA" id="ARBA00023295"/>
    </source>
</evidence>
<dbReference type="PROSITE" id="PS00764">
    <property type="entry name" value="ENDONUCLEASE_III_1"/>
    <property type="match status" value="1"/>
</dbReference>
<dbReference type="GO" id="GO:0003677">
    <property type="term" value="F:DNA binding"/>
    <property type="evidence" value="ECO:0007669"/>
    <property type="project" value="UniProtKB-KW"/>
</dbReference>
<keyword evidence="3" id="KW-0004">4Fe-4S</keyword>
<protein>
    <recommendedName>
        <fullName evidence="16">DNA-(apurinic or apyrimidinic site) lyase</fullName>
    </recommendedName>
</protein>
<evidence type="ECO:0000256" key="3">
    <source>
        <dbReference type="ARBA" id="ARBA00022485"/>
    </source>
</evidence>
<dbReference type="Pfam" id="PF00633">
    <property type="entry name" value="HHH"/>
    <property type="match status" value="1"/>
</dbReference>
<dbReference type="InterPro" id="IPR003583">
    <property type="entry name" value="Hlx-hairpin-Hlx_DNA-bd_motif"/>
</dbReference>